<proteinExistence type="predicted"/>
<dbReference type="EMBL" id="JBHLTM010000064">
    <property type="protein sequence ID" value="MFC0686294.1"/>
    <property type="molecule type" value="Genomic_DNA"/>
</dbReference>
<keyword evidence="3" id="KW-1185">Reference proteome</keyword>
<dbReference type="RefSeq" id="WP_267221797.1">
    <property type="nucleotide sequence ID" value="NZ_JAPCWC010000012.1"/>
</dbReference>
<organism evidence="2 3">
    <name type="scientific">Novosphingobium clariflavum</name>
    <dbReference type="NCBI Taxonomy" id="2029884"/>
    <lineage>
        <taxon>Bacteria</taxon>
        <taxon>Pseudomonadati</taxon>
        <taxon>Pseudomonadota</taxon>
        <taxon>Alphaproteobacteria</taxon>
        <taxon>Sphingomonadales</taxon>
        <taxon>Sphingomonadaceae</taxon>
        <taxon>Novosphingobium</taxon>
    </lineage>
</organism>
<dbReference type="PROSITE" id="PS51257">
    <property type="entry name" value="PROKAR_LIPOPROTEIN"/>
    <property type="match status" value="1"/>
</dbReference>
<sequence length="674" mass="71943">MSPLFRTLAALALTCAPLALSSQACAETLREGLNLNSFVQEGPVAAHVLLRSGNEPRVIVAFPAGNSGTGLWFEKVPEAAEWSMTGSPQAVTQTDPQGRPLHGVTFRAEIRASQLVVRQAVLSSVRVLRDYQGLGTAPAQVLVPGQTQANTLVWARDRLDGAPGYKLALTVEHGSVSGNRITAGADGRIVFAVTALTGEQPLTPYTPETLLTGKAAADPAARAALQFLSYHEKFMAGSWRFNTYFGRDTLMSVRMLMPALQPQAVETGLRAVLERLSADGDVAHEEDIGEFAVLDHMRTGEGQSAAPTYNYAMIDSAFMLAPVTQAWLLEDPRGMAGAAAFLAQQDQGRPLGAALMTNIRFVARQARAFAQDPRWQNLIALHDGMDVGEWRDSSDGLGLGRYPYDVNAVLVPAALDAADALARAGLLDAYASAEDKALLAGLARTARIWREKAPPLFLQTVQPAAARAAITAYAKRENVPADAALEAARRPIRYHAIALDRAGQPVPIVNSDEGFALMFSHPGADQLTIAAQTIDNAFPAGLMTGAGMLVANPVFASPEQQARFGRNAYHGTVVWSWQQALAAAGLARQIARRDLPEAVCRRLLKAQDTLWNAIAAGRSVQSSELWSWDHAGGAYRIVPFGASGADVDESNAAQLWSTVYLAVQRPAPGTGCGQ</sequence>
<dbReference type="Proteomes" id="UP001589858">
    <property type="component" value="Unassembled WGS sequence"/>
</dbReference>
<comment type="caution">
    <text evidence="2">The sequence shown here is derived from an EMBL/GenBank/DDBJ whole genome shotgun (WGS) entry which is preliminary data.</text>
</comment>
<evidence type="ECO:0000313" key="2">
    <source>
        <dbReference type="EMBL" id="MFC0686294.1"/>
    </source>
</evidence>
<evidence type="ECO:0008006" key="4">
    <source>
        <dbReference type="Google" id="ProtNLM"/>
    </source>
</evidence>
<feature type="chain" id="PRO_5046870141" description="Lipoprotein" evidence="1">
    <location>
        <begin position="27"/>
        <end position="674"/>
    </location>
</feature>
<keyword evidence="1" id="KW-0732">Signal</keyword>
<accession>A0ABV6SAN8</accession>
<gene>
    <name evidence="2" type="ORF">ACFFF8_17035</name>
</gene>
<dbReference type="SUPFAM" id="SSF48208">
    <property type="entry name" value="Six-hairpin glycosidases"/>
    <property type="match status" value="1"/>
</dbReference>
<protein>
    <recommendedName>
        <fullName evidence="4">Lipoprotein</fullName>
    </recommendedName>
</protein>
<evidence type="ECO:0000313" key="3">
    <source>
        <dbReference type="Proteomes" id="UP001589858"/>
    </source>
</evidence>
<reference evidence="2 3" key="1">
    <citation type="submission" date="2024-09" db="EMBL/GenBank/DDBJ databases">
        <authorList>
            <person name="Sun Q."/>
            <person name="Mori K."/>
        </authorList>
    </citation>
    <scope>NUCLEOTIDE SEQUENCE [LARGE SCALE GENOMIC DNA]</scope>
    <source>
        <strain evidence="2 3">CICC 11035S</strain>
    </source>
</reference>
<dbReference type="InterPro" id="IPR008928">
    <property type="entry name" value="6-hairpin_glycosidase_sf"/>
</dbReference>
<feature type="signal peptide" evidence="1">
    <location>
        <begin position="1"/>
        <end position="26"/>
    </location>
</feature>
<name>A0ABV6SAN8_9SPHN</name>
<evidence type="ECO:0000256" key="1">
    <source>
        <dbReference type="SAM" id="SignalP"/>
    </source>
</evidence>